<evidence type="ECO:0000313" key="3">
    <source>
        <dbReference type="EMBL" id="WGW12508.1"/>
    </source>
</evidence>
<evidence type="ECO:0000256" key="1">
    <source>
        <dbReference type="ARBA" id="ARBA00022946"/>
    </source>
</evidence>
<keyword evidence="4" id="KW-1185">Reference proteome</keyword>
<dbReference type="EMBL" id="CP090958">
    <property type="protein sequence ID" value="WGW12508.1"/>
    <property type="molecule type" value="Genomic_DNA"/>
</dbReference>
<dbReference type="SUPFAM" id="SSF103025">
    <property type="entry name" value="Folate-binding domain"/>
    <property type="match status" value="1"/>
</dbReference>
<name>A0ABY8QU51_9MICO</name>
<dbReference type="InterPro" id="IPR006222">
    <property type="entry name" value="GCVT_N"/>
</dbReference>
<dbReference type="InterPro" id="IPR027266">
    <property type="entry name" value="TrmE/GcvT-like"/>
</dbReference>
<dbReference type="Gene3D" id="3.30.1360.120">
    <property type="entry name" value="Probable tRNA modification gtpase trme, domain 1"/>
    <property type="match status" value="1"/>
</dbReference>
<reference evidence="3 4" key="1">
    <citation type="submission" date="2023-05" db="EMBL/GenBank/DDBJ databases">
        <title>Lithophilousrod everest ZFBP1038 complete genpme.</title>
        <authorList>
            <person name="Tian M."/>
        </authorList>
    </citation>
    <scope>NUCLEOTIDE SEQUENCE [LARGE SCALE GENOMIC DNA]</scope>
    <source>
        <strain evidence="3 4">ZFBP1038</strain>
    </source>
</reference>
<feature type="domain" description="GCVT N-terminal" evidence="2">
    <location>
        <begin position="36"/>
        <end position="145"/>
    </location>
</feature>
<dbReference type="Pfam" id="PF01571">
    <property type="entry name" value="GCV_T"/>
    <property type="match status" value="1"/>
</dbReference>
<accession>A0ABY8QU51</accession>
<sequence>MDQPIAGNGAAIPSKGAVIGGGRDAGVPAHYGQPLVEQRALARGEARVDLSHYAVITLTGPDRLSWLNSITTQLLLGLDPGVSTETLVLSPTGHIEHAAKLVDDGETAWLITEATHAEPLVEWLNKMKFMMRVDIADVSGAWAVVGEASRSAAVEAPAHRVWVDPWPNIAEGSASYAADDDSHPGQDYAWRELIVPRAELDAVLGAERAGTMAAEALRIAAWRPRLDAETDHRTLVAELDWLRTSVHLHKGCYRGQEAVARVHNMGQPPRRIVFLHLDGSGHTLPEVGADITAEVRGADRAIGRITSTALHYELGPIALAVIKRSVAADVTLQVTDGGESAIAAAQEQIVAADRERRVGLPGRNREVEQRR</sequence>
<dbReference type="PIRSF" id="PIRSF006487">
    <property type="entry name" value="GcvT"/>
    <property type="match status" value="1"/>
</dbReference>
<dbReference type="Proteomes" id="UP001209083">
    <property type="component" value="Chromosome"/>
</dbReference>
<dbReference type="PANTHER" id="PTHR22602">
    <property type="entry name" value="TRANSFERASE CAF17, MITOCHONDRIAL-RELATED"/>
    <property type="match status" value="1"/>
</dbReference>
<dbReference type="PANTHER" id="PTHR22602:SF0">
    <property type="entry name" value="TRANSFERASE CAF17, MITOCHONDRIAL-RELATED"/>
    <property type="match status" value="1"/>
</dbReference>
<dbReference type="RefSeq" id="WP_349639309.1">
    <property type="nucleotide sequence ID" value="NZ_CP090958.1"/>
</dbReference>
<dbReference type="NCBIfam" id="TIGR03317">
    <property type="entry name" value="ygfZ_signature"/>
    <property type="match status" value="1"/>
</dbReference>
<proteinExistence type="predicted"/>
<organism evidence="3 4">
    <name type="scientific">Saxibacter everestensis</name>
    <dbReference type="NCBI Taxonomy" id="2909229"/>
    <lineage>
        <taxon>Bacteria</taxon>
        <taxon>Bacillati</taxon>
        <taxon>Actinomycetota</taxon>
        <taxon>Actinomycetes</taxon>
        <taxon>Micrococcales</taxon>
        <taxon>Brevibacteriaceae</taxon>
        <taxon>Saxibacter</taxon>
    </lineage>
</organism>
<gene>
    <name evidence="3" type="ORF">LWF01_01710</name>
</gene>
<evidence type="ECO:0000259" key="2">
    <source>
        <dbReference type="Pfam" id="PF01571"/>
    </source>
</evidence>
<evidence type="ECO:0000313" key="4">
    <source>
        <dbReference type="Proteomes" id="UP001209083"/>
    </source>
</evidence>
<dbReference type="InterPro" id="IPR017703">
    <property type="entry name" value="YgfZ/GCV_T_CS"/>
</dbReference>
<keyword evidence="1" id="KW-0809">Transit peptide</keyword>
<dbReference type="InterPro" id="IPR045179">
    <property type="entry name" value="YgfZ/GcvT"/>
</dbReference>
<protein>
    <submittedName>
        <fullName evidence="3">Folate-binding protein</fullName>
    </submittedName>
</protein>